<organism evidence="2 3">
    <name type="scientific">Hymenoscyphus albidus</name>
    <dbReference type="NCBI Taxonomy" id="595503"/>
    <lineage>
        <taxon>Eukaryota</taxon>
        <taxon>Fungi</taxon>
        <taxon>Dikarya</taxon>
        <taxon>Ascomycota</taxon>
        <taxon>Pezizomycotina</taxon>
        <taxon>Leotiomycetes</taxon>
        <taxon>Helotiales</taxon>
        <taxon>Helotiaceae</taxon>
        <taxon>Hymenoscyphus</taxon>
    </lineage>
</organism>
<feature type="chain" id="PRO_5040302674" evidence="1">
    <location>
        <begin position="21"/>
        <end position="132"/>
    </location>
</feature>
<dbReference type="EMBL" id="CAJVRM010000149">
    <property type="protein sequence ID" value="CAG8975740.1"/>
    <property type="molecule type" value="Genomic_DNA"/>
</dbReference>
<accession>A0A9N9LHU6</accession>
<protein>
    <submittedName>
        <fullName evidence="2">Uncharacterized protein</fullName>
    </submittedName>
</protein>
<proteinExistence type="predicted"/>
<keyword evidence="3" id="KW-1185">Reference proteome</keyword>
<gene>
    <name evidence="2" type="ORF">HYALB_00011211</name>
</gene>
<keyword evidence="1" id="KW-0732">Signal</keyword>
<name>A0A9N9LHU6_9HELO</name>
<comment type="caution">
    <text evidence="2">The sequence shown here is derived from an EMBL/GenBank/DDBJ whole genome shotgun (WGS) entry which is preliminary data.</text>
</comment>
<evidence type="ECO:0000313" key="2">
    <source>
        <dbReference type="EMBL" id="CAG8975740.1"/>
    </source>
</evidence>
<feature type="signal peptide" evidence="1">
    <location>
        <begin position="1"/>
        <end position="20"/>
    </location>
</feature>
<reference evidence="2" key="1">
    <citation type="submission" date="2021-07" db="EMBL/GenBank/DDBJ databases">
        <authorList>
            <person name="Durling M."/>
        </authorList>
    </citation>
    <scope>NUCLEOTIDE SEQUENCE</scope>
</reference>
<dbReference type="AlphaFoldDB" id="A0A9N9LHU6"/>
<sequence>MHFSSTFLLAIAALLDTTTAQIPDIFQGSAHLDNKGGVSCAPDTEYAVEIDWVDFDLPLRIAIITPNDEPYGTDMIPFNKKHIVGPTGFENSCEFGFKLDKDYNELLIEGDSNLSPNAPNGIHDDERPIPLC</sequence>
<evidence type="ECO:0000313" key="3">
    <source>
        <dbReference type="Proteomes" id="UP000701801"/>
    </source>
</evidence>
<dbReference type="Proteomes" id="UP000701801">
    <property type="component" value="Unassembled WGS sequence"/>
</dbReference>
<dbReference type="OrthoDB" id="10459911at2759"/>
<evidence type="ECO:0000256" key="1">
    <source>
        <dbReference type="SAM" id="SignalP"/>
    </source>
</evidence>